<protein>
    <submittedName>
        <fullName evidence="2">Uncharacterized protein</fullName>
    </submittedName>
</protein>
<keyword evidence="1" id="KW-0812">Transmembrane</keyword>
<sequence>MKDDYAALKALDPATAEVDPHSPRAQASLERILATDPSYGVRRPRFRRPLMRVVVGVAAVTVAALAVFVPRSGGDAYAGWTSAPFGLSPEEYAIGVADCRQSLQSLQPPSEGSEVAVAERRGKWAIVILKGPGKVDSFCMTNVVEYDKRSGFGSAAPTHPAVGPREVLALQMGAYGGKEVGYVTSAVGWAGSDIVGLTYTSPTRGIVKATVKNGFFAFWVPGQEFGGPDWKPVLAQVQYRDGTTAEITILLS</sequence>
<name>A0A4R4ZJF8_9ACTN</name>
<dbReference type="OrthoDB" id="3293457at2"/>
<evidence type="ECO:0000313" key="3">
    <source>
        <dbReference type="Proteomes" id="UP000295124"/>
    </source>
</evidence>
<keyword evidence="1" id="KW-0472">Membrane</keyword>
<evidence type="ECO:0000313" key="2">
    <source>
        <dbReference type="EMBL" id="TDD57904.1"/>
    </source>
</evidence>
<comment type="caution">
    <text evidence="2">The sequence shown here is derived from an EMBL/GenBank/DDBJ whole genome shotgun (WGS) entry which is preliminary data.</text>
</comment>
<dbReference type="AlphaFoldDB" id="A0A4R4ZJF8"/>
<gene>
    <name evidence="2" type="ORF">E1263_21680</name>
</gene>
<feature type="transmembrane region" description="Helical" evidence="1">
    <location>
        <begin position="50"/>
        <end position="69"/>
    </location>
</feature>
<dbReference type="RefSeq" id="WP_132170196.1">
    <property type="nucleotide sequence ID" value="NZ_SMKX01000063.1"/>
</dbReference>
<proteinExistence type="predicted"/>
<evidence type="ECO:0000256" key="1">
    <source>
        <dbReference type="SAM" id="Phobius"/>
    </source>
</evidence>
<dbReference type="EMBL" id="SMKX01000063">
    <property type="protein sequence ID" value="TDD57904.1"/>
    <property type="molecule type" value="Genomic_DNA"/>
</dbReference>
<organism evidence="2 3">
    <name type="scientific">Kribbella antibiotica</name>
    <dbReference type="NCBI Taxonomy" id="190195"/>
    <lineage>
        <taxon>Bacteria</taxon>
        <taxon>Bacillati</taxon>
        <taxon>Actinomycetota</taxon>
        <taxon>Actinomycetes</taxon>
        <taxon>Propionibacteriales</taxon>
        <taxon>Kribbellaceae</taxon>
        <taxon>Kribbella</taxon>
    </lineage>
</organism>
<dbReference type="Proteomes" id="UP000295124">
    <property type="component" value="Unassembled WGS sequence"/>
</dbReference>
<accession>A0A4R4ZJF8</accession>
<keyword evidence="1" id="KW-1133">Transmembrane helix</keyword>
<reference evidence="2 3" key="1">
    <citation type="submission" date="2019-03" db="EMBL/GenBank/DDBJ databases">
        <title>Draft genome sequences of novel Actinobacteria.</title>
        <authorList>
            <person name="Sahin N."/>
            <person name="Ay H."/>
            <person name="Saygin H."/>
        </authorList>
    </citation>
    <scope>NUCLEOTIDE SEQUENCE [LARGE SCALE GENOMIC DNA]</scope>
    <source>
        <strain evidence="2 3">JCM 13523</strain>
    </source>
</reference>
<keyword evidence="3" id="KW-1185">Reference proteome</keyword>